<comment type="caution">
    <text evidence="6">The sequence shown here is derived from an EMBL/GenBank/DDBJ whole genome shotgun (WGS) entry which is preliminary data.</text>
</comment>
<name>A0A1J6HX73_NICAT</name>
<keyword evidence="7" id="KW-1185">Reference proteome</keyword>
<dbReference type="Proteomes" id="UP000187609">
    <property type="component" value="Unassembled WGS sequence"/>
</dbReference>
<feature type="compositionally biased region" description="Low complexity" evidence="3">
    <location>
        <begin position="326"/>
        <end position="378"/>
    </location>
</feature>
<keyword evidence="1" id="KW-0479">Metal-binding</keyword>
<dbReference type="GO" id="GO:0003723">
    <property type="term" value="F:RNA binding"/>
    <property type="evidence" value="ECO:0007669"/>
    <property type="project" value="UniProtKB-UniRule"/>
</dbReference>
<protein>
    <submittedName>
        <fullName evidence="6">Uncharacterized protein</fullName>
    </submittedName>
</protein>
<dbReference type="PROSITE" id="PS50158">
    <property type="entry name" value="ZF_CCHC"/>
    <property type="match status" value="1"/>
</dbReference>
<dbReference type="InterPro" id="IPR035979">
    <property type="entry name" value="RBD_domain_sf"/>
</dbReference>
<feature type="domain" description="CCHC-type" evidence="5">
    <location>
        <begin position="228"/>
        <end position="243"/>
    </location>
</feature>
<keyword evidence="1" id="KW-0862">Zinc</keyword>
<dbReference type="Gene3D" id="3.30.70.330">
    <property type="match status" value="1"/>
</dbReference>
<evidence type="ECO:0000313" key="6">
    <source>
        <dbReference type="EMBL" id="OIS97444.1"/>
    </source>
</evidence>
<feature type="domain" description="RRM" evidence="4">
    <location>
        <begin position="1"/>
        <end position="70"/>
    </location>
</feature>
<dbReference type="InterPro" id="IPR001878">
    <property type="entry name" value="Znf_CCHC"/>
</dbReference>
<dbReference type="InterPro" id="IPR012677">
    <property type="entry name" value="Nucleotide-bd_a/b_plait_sf"/>
</dbReference>
<dbReference type="AlphaFoldDB" id="A0A1J6HX73"/>
<dbReference type="OrthoDB" id="5970at2759"/>
<dbReference type="SUPFAM" id="SSF54928">
    <property type="entry name" value="RNA-binding domain, RBD"/>
    <property type="match status" value="1"/>
</dbReference>
<dbReference type="STRING" id="49451.A0A1J6HX73"/>
<dbReference type="SMR" id="A0A1J6HX73"/>
<dbReference type="EMBL" id="MJEQ01037192">
    <property type="protein sequence ID" value="OIS97444.1"/>
    <property type="molecule type" value="Genomic_DNA"/>
</dbReference>
<feature type="compositionally biased region" description="Basic and acidic residues" evidence="3">
    <location>
        <begin position="301"/>
        <end position="319"/>
    </location>
</feature>
<dbReference type="Gramene" id="OIS97444">
    <property type="protein sequence ID" value="OIS97444"/>
    <property type="gene ID" value="A4A49_31947"/>
</dbReference>
<dbReference type="SMART" id="SM00360">
    <property type="entry name" value="RRM"/>
    <property type="match status" value="1"/>
</dbReference>
<evidence type="ECO:0000259" key="4">
    <source>
        <dbReference type="PROSITE" id="PS50102"/>
    </source>
</evidence>
<dbReference type="InterPro" id="IPR036875">
    <property type="entry name" value="Znf_CCHC_sf"/>
</dbReference>
<accession>A0A1J6HX73</accession>
<reference evidence="6" key="1">
    <citation type="submission" date="2016-11" db="EMBL/GenBank/DDBJ databases">
        <title>The genome of Nicotiana attenuata.</title>
        <authorList>
            <person name="Xu S."/>
            <person name="Brockmoeller T."/>
            <person name="Gaquerel E."/>
            <person name="Navarro A."/>
            <person name="Kuhl H."/>
            <person name="Gase K."/>
            <person name="Ling Z."/>
            <person name="Zhou W."/>
            <person name="Kreitzer C."/>
            <person name="Stanke M."/>
            <person name="Tang H."/>
            <person name="Lyons E."/>
            <person name="Pandey P."/>
            <person name="Pandey S.P."/>
            <person name="Timmermann B."/>
            <person name="Baldwin I.T."/>
        </authorList>
    </citation>
    <scope>NUCLEOTIDE SEQUENCE [LARGE SCALE GENOMIC DNA]</scope>
    <source>
        <strain evidence="6">UT</strain>
    </source>
</reference>
<evidence type="ECO:0000313" key="7">
    <source>
        <dbReference type="Proteomes" id="UP000187609"/>
    </source>
</evidence>
<proteinExistence type="predicted"/>
<feature type="compositionally biased region" description="Basic and acidic residues" evidence="3">
    <location>
        <begin position="270"/>
        <end position="285"/>
    </location>
</feature>
<organism evidence="6 7">
    <name type="scientific">Nicotiana attenuata</name>
    <name type="common">Coyote tobacco</name>
    <dbReference type="NCBI Taxonomy" id="49451"/>
    <lineage>
        <taxon>Eukaryota</taxon>
        <taxon>Viridiplantae</taxon>
        <taxon>Streptophyta</taxon>
        <taxon>Embryophyta</taxon>
        <taxon>Tracheophyta</taxon>
        <taxon>Spermatophyta</taxon>
        <taxon>Magnoliopsida</taxon>
        <taxon>eudicotyledons</taxon>
        <taxon>Gunneridae</taxon>
        <taxon>Pentapetalae</taxon>
        <taxon>asterids</taxon>
        <taxon>lamiids</taxon>
        <taxon>Solanales</taxon>
        <taxon>Solanaceae</taxon>
        <taxon>Nicotianoideae</taxon>
        <taxon>Nicotianeae</taxon>
        <taxon>Nicotiana</taxon>
    </lineage>
</organism>
<evidence type="ECO:0000256" key="2">
    <source>
        <dbReference type="PROSITE-ProRule" id="PRU00176"/>
    </source>
</evidence>
<dbReference type="Pfam" id="PF00076">
    <property type="entry name" value="RRM_1"/>
    <property type="match status" value="1"/>
</dbReference>
<dbReference type="InterPro" id="IPR000504">
    <property type="entry name" value="RRM_dom"/>
</dbReference>
<dbReference type="SUPFAM" id="SSF57756">
    <property type="entry name" value="Retrovirus zinc finger-like domains"/>
    <property type="match status" value="1"/>
</dbReference>
<dbReference type="PANTHER" id="PTHR48038">
    <property type="entry name" value="RIBONUCLEOPROTEIN RB97D"/>
    <property type="match status" value="1"/>
</dbReference>
<evidence type="ECO:0000259" key="5">
    <source>
        <dbReference type="PROSITE" id="PS50158"/>
    </source>
</evidence>
<dbReference type="GO" id="GO:0008270">
    <property type="term" value="F:zinc ion binding"/>
    <property type="evidence" value="ECO:0007669"/>
    <property type="project" value="UniProtKB-KW"/>
</dbReference>
<dbReference type="KEGG" id="nau:109232897"/>
<dbReference type="OMA" id="KNICGEP"/>
<dbReference type="SMART" id="SM00343">
    <property type="entry name" value="ZnF_C2HC"/>
    <property type="match status" value="1"/>
</dbReference>
<keyword evidence="1" id="KW-0863">Zinc-finger</keyword>
<dbReference type="PANTHER" id="PTHR48038:SF2">
    <property type="entry name" value="OS02G0536400 PROTEIN"/>
    <property type="match status" value="1"/>
</dbReference>
<feature type="compositionally biased region" description="Low complexity" evidence="3">
    <location>
        <begin position="387"/>
        <end position="403"/>
    </location>
</feature>
<evidence type="ECO:0000256" key="1">
    <source>
        <dbReference type="PROSITE-ProRule" id="PRU00047"/>
    </source>
</evidence>
<dbReference type="PROSITE" id="PS50102">
    <property type="entry name" value="RRM"/>
    <property type="match status" value="1"/>
</dbReference>
<sequence>MSLHLGNLSSRIRRDELERVFRRFGRCNVRVKDKFGFVVYDYPRNAEKALKTLRGKFICGEPISLSWSNKQPQFLQKYTRDVKSFEAVGRTHSAREDYVDHVNRGVGSNGEQGYKEICRQGNGGERLPAEITNEACHENKKDYKEHHPFVDDLPDQGGGVEGNLSKNDNQMNENVLEDGLEFDRYEPNEADERKEQNVLTHRDGSLSLRKPEEKAGVEQIDPTTQNACYNCGEAGHKMQKCPQGIKRLESRTSRRLRAGRGTISLRMTKGTREAIDSRDGHRLRSEPSPSARTTHRGGRNNHRENKRCWKERGSIEKFLPKKARVSISPSYHSNHTSSQSRSSSRSMRSLSQSPSPSRSKLVSSIKDSPFSSSQSGSSTLHTRGRSYKSNMKSRSSSPTSSSSPEKVQKDQKATFVDAGDPQSNGVLFEGEPLENSAARMDDSKLENIIVQVENQGDAAVCELEEDVEHDCCQRRDAINIDKDSCQWKNSNTTGSDTCDLTTWSASPKSLAETRELQNNDVVEEQTWAQNPNSGSPVAERLHAATLTSLSSEEVYRVLKHYGLENQEKRENELPVETYFGCSRLWPWEIIYYRRLKKGLISTENYSRRLAQNKEFGIVDKFVRSSSGWAELRKENS</sequence>
<feature type="region of interest" description="Disordered" evidence="3">
    <location>
        <begin position="268"/>
        <end position="428"/>
    </location>
</feature>
<gene>
    <name evidence="6" type="ORF">A4A49_31947</name>
</gene>
<evidence type="ECO:0000256" key="3">
    <source>
        <dbReference type="SAM" id="MobiDB-lite"/>
    </source>
</evidence>
<keyword evidence="2" id="KW-0694">RNA-binding</keyword>